<dbReference type="Pfam" id="PF07715">
    <property type="entry name" value="Plug"/>
    <property type="match status" value="1"/>
</dbReference>
<dbReference type="PANTHER" id="PTHR47234">
    <property type="match status" value="1"/>
</dbReference>
<comment type="similarity">
    <text evidence="8 9">Belongs to the TonB-dependent receptor family.</text>
</comment>
<dbReference type="InterPro" id="IPR039426">
    <property type="entry name" value="TonB-dep_rcpt-like"/>
</dbReference>
<evidence type="ECO:0000313" key="15">
    <source>
        <dbReference type="Proteomes" id="UP000233553"/>
    </source>
</evidence>
<feature type="signal peptide" evidence="11">
    <location>
        <begin position="1"/>
        <end position="33"/>
    </location>
</feature>
<evidence type="ECO:0000256" key="5">
    <source>
        <dbReference type="ARBA" id="ARBA00023077"/>
    </source>
</evidence>
<proteinExistence type="inferred from homology"/>
<name>A0A2N0WFD8_9GAMM</name>
<dbReference type="InterPro" id="IPR037066">
    <property type="entry name" value="Plug_dom_sf"/>
</dbReference>
<dbReference type="Gene3D" id="2.170.130.10">
    <property type="entry name" value="TonB-dependent receptor, plug domain"/>
    <property type="match status" value="1"/>
</dbReference>
<evidence type="ECO:0000256" key="4">
    <source>
        <dbReference type="ARBA" id="ARBA00022692"/>
    </source>
</evidence>
<dbReference type="AlphaFoldDB" id="A0A2N0WFD8"/>
<dbReference type="SUPFAM" id="SSF56935">
    <property type="entry name" value="Porins"/>
    <property type="match status" value="1"/>
</dbReference>
<dbReference type="InterPro" id="IPR036942">
    <property type="entry name" value="Beta-barrel_TonB_sf"/>
</dbReference>
<dbReference type="Proteomes" id="UP000233553">
    <property type="component" value="Unassembled WGS sequence"/>
</dbReference>
<protein>
    <submittedName>
        <fullName evidence="14">TonB-dependent receptor</fullName>
    </submittedName>
</protein>
<keyword evidence="7 8" id="KW-0998">Cell outer membrane</keyword>
<keyword evidence="5 9" id="KW-0798">TonB box</keyword>
<keyword evidence="6 8" id="KW-0472">Membrane</keyword>
<keyword evidence="14" id="KW-0675">Receptor</keyword>
<dbReference type="RefSeq" id="WP_101236205.1">
    <property type="nucleotide sequence ID" value="NZ_PISJ01000012.1"/>
</dbReference>
<dbReference type="PANTHER" id="PTHR47234:SF1">
    <property type="entry name" value="TONB-DEPENDENT RECEPTOR"/>
    <property type="match status" value="1"/>
</dbReference>
<evidence type="ECO:0000256" key="1">
    <source>
        <dbReference type="ARBA" id="ARBA00004571"/>
    </source>
</evidence>
<evidence type="ECO:0000259" key="12">
    <source>
        <dbReference type="Pfam" id="PF00593"/>
    </source>
</evidence>
<dbReference type="InterPro" id="IPR000531">
    <property type="entry name" value="Beta-barrel_TonB"/>
</dbReference>
<feature type="domain" description="TonB-dependent receptor-like beta-barrel" evidence="12">
    <location>
        <begin position="373"/>
        <end position="910"/>
    </location>
</feature>
<evidence type="ECO:0000256" key="3">
    <source>
        <dbReference type="ARBA" id="ARBA00022452"/>
    </source>
</evidence>
<evidence type="ECO:0000256" key="9">
    <source>
        <dbReference type="RuleBase" id="RU003357"/>
    </source>
</evidence>
<gene>
    <name evidence="14" type="ORF">CW311_08110</name>
</gene>
<dbReference type="GO" id="GO:0009279">
    <property type="term" value="C:cell outer membrane"/>
    <property type="evidence" value="ECO:0007669"/>
    <property type="project" value="UniProtKB-SubCell"/>
</dbReference>
<evidence type="ECO:0000256" key="7">
    <source>
        <dbReference type="ARBA" id="ARBA00023237"/>
    </source>
</evidence>
<dbReference type="Gene3D" id="2.40.170.20">
    <property type="entry name" value="TonB-dependent receptor, beta-barrel domain"/>
    <property type="match status" value="1"/>
</dbReference>
<keyword evidence="11" id="KW-0732">Signal</keyword>
<feature type="compositionally biased region" description="Polar residues" evidence="10">
    <location>
        <begin position="253"/>
        <end position="263"/>
    </location>
</feature>
<comment type="subcellular location">
    <subcellularLocation>
        <location evidence="1 8">Cell outer membrane</location>
        <topology evidence="1 8">Multi-pass membrane protein</topology>
    </subcellularLocation>
</comment>
<evidence type="ECO:0000256" key="6">
    <source>
        <dbReference type="ARBA" id="ARBA00023136"/>
    </source>
</evidence>
<keyword evidence="4 8" id="KW-0812">Transmembrane</keyword>
<dbReference type="PROSITE" id="PS52016">
    <property type="entry name" value="TONB_DEPENDENT_REC_3"/>
    <property type="match status" value="1"/>
</dbReference>
<feature type="domain" description="TonB-dependent receptor plug" evidence="13">
    <location>
        <begin position="71"/>
        <end position="183"/>
    </location>
</feature>
<accession>A0A2N0WFD8</accession>
<sequence length="944" mass="104169">MLEQNKSLKSSQFIRTTLCISVLLVLSSPHVFAQDSADKASTLPTIAVTASKADVAYKSGNMDIPRSEDDVQAYTMIEREEIERSGTTTVTELLSKVLPMATSTNNSSYFSGTSSQINLRGLGASQTLVLINGRRSAGTGSRGTSESTDQPNLNNIPLAAIERIEVLPTSAAAIYGSGAIGGVINVILRKDYVGTEVNVRYSDTVDNQQPAKSFNLVSGFSLEDGRTHVMLTASKKDQDSLLASERDWKNKSRQNILKNNPNSLIGDKVNPPAGNLTNIRSKDGSELVPGWGSSMAHLPKGWNGDLSKLGKGYALGLSDGVSAWSGKEALLYDTKTEAFGLSLNRDFTDRLNVFLEAGYEKEEGWSFNTSPHGYNVVTVSKDSPHNPFGKDILVNYPMRLDSLGAFAKDTFETTQKKVATGFTFDLTPEWILSADYAWSKSDIRQRYTRQGSKNPKASAWNKDTANNAIDFLQDFTTIPTDLISKYWNYPKNNTQQTLNDFSIRATGPIAKWYAGDIRLATGIEHRRYESEGFADHQHVDNPWVKPAERKSNASSVYTEFNIPLISPELNLPFAKLLDVQLAARYEDFNVQAKIPQYDSKIDPATGYRSKFLNYSDSGKSKFDAITPTVGFRFAPNDQLMFRASYSEGFVTPSVSQISQATSTQVTGATLTDPATGKIISTYESISGGNPDLTPESSKSINAGIVLTPEAIPDLRLSIDYYNIKKTNNISSISAQYILDNQSKYGSRIQRNQAGDVVSIDITPFNALNLKTSGIDTNLNYRFDSVIGETTFNLGYTHVNEYRQQHNLIDPEKNFVSVVGGAVSDAPLKHRANASIYLQANDNWGFGWASQYYGSYDMVNATAILNQTGHADKKLKIEDQIYHDIFAKVKLSSSKLLKHSSSELSFGIQNLFNDYTVDMSGTQSYLSKYSDVRGRQYYLNLKFSF</sequence>
<evidence type="ECO:0000256" key="8">
    <source>
        <dbReference type="PROSITE-ProRule" id="PRU01360"/>
    </source>
</evidence>
<evidence type="ECO:0000256" key="11">
    <source>
        <dbReference type="SAM" id="SignalP"/>
    </source>
</evidence>
<dbReference type="EMBL" id="PISJ01000012">
    <property type="protein sequence ID" value="PKF33803.1"/>
    <property type="molecule type" value="Genomic_DNA"/>
</dbReference>
<evidence type="ECO:0000256" key="10">
    <source>
        <dbReference type="SAM" id="MobiDB-lite"/>
    </source>
</evidence>
<keyword evidence="3 8" id="KW-1134">Transmembrane beta strand</keyword>
<evidence type="ECO:0000256" key="2">
    <source>
        <dbReference type="ARBA" id="ARBA00022448"/>
    </source>
</evidence>
<evidence type="ECO:0000313" key="14">
    <source>
        <dbReference type="EMBL" id="PKF33803.1"/>
    </source>
</evidence>
<feature type="region of interest" description="Disordered" evidence="10">
    <location>
        <begin position="252"/>
        <end position="271"/>
    </location>
</feature>
<dbReference type="Pfam" id="PF00593">
    <property type="entry name" value="TonB_dep_Rec_b-barrel"/>
    <property type="match status" value="1"/>
</dbReference>
<dbReference type="InterPro" id="IPR012910">
    <property type="entry name" value="Plug_dom"/>
</dbReference>
<reference evidence="14 15" key="1">
    <citation type="submission" date="2017-12" db="EMBL/GenBank/DDBJ databases">
        <title>Draft Genome sequences of multiple microbial strains isolated from spacecraft associated surfaces.</title>
        <authorList>
            <person name="Seuylemezian A."/>
            <person name="Vaishampayan P."/>
            <person name="Venkateswaran K."/>
        </authorList>
    </citation>
    <scope>NUCLEOTIDE SEQUENCE [LARGE SCALE GENOMIC DNA]</scope>
    <source>
        <strain evidence="14 15">2P01AA</strain>
    </source>
</reference>
<keyword evidence="2 8" id="KW-0813">Transport</keyword>
<feature type="chain" id="PRO_5014884004" evidence="11">
    <location>
        <begin position="34"/>
        <end position="944"/>
    </location>
</feature>
<comment type="caution">
    <text evidence="14">The sequence shown here is derived from an EMBL/GenBank/DDBJ whole genome shotgun (WGS) entry which is preliminary data.</text>
</comment>
<evidence type="ECO:0000259" key="13">
    <source>
        <dbReference type="Pfam" id="PF07715"/>
    </source>
</evidence>
<organism evidence="14 15">
    <name type="scientific">Acinetobacter proteolyticus</name>
    <dbReference type="NCBI Taxonomy" id="1776741"/>
    <lineage>
        <taxon>Bacteria</taxon>
        <taxon>Pseudomonadati</taxon>
        <taxon>Pseudomonadota</taxon>
        <taxon>Gammaproteobacteria</taxon>
        <taxon>Moraxellales</taxon>
        <taxon>Moraxellaceae</taxon>
        <taxon>Acinetobacter</taxon>
    </lineage>
</organism>